<gene>
    <name evidence="2" type="primary">ptsH_21</name>
    <name evidence="2" type="ORF">SDC9_199361</name>
</gene>
<dbReference type="PRINTS" id="PR00107">
    <property type="entry name" value="PHOSPHOCPHPR"/>
</dbReference>
<dbReference type="InterPro" id="IPR000032">
    <property type="entry name" value="HPr-like"/>
</dbReference>
<organism evidence="2">
    <name type="scientific">bioreactor metagenome</name>
    <dbReference type="NCBI Taxonomy" id="1076179"/>
    <lineage>
        <taxon>unclassified sequences</taxon>
        <taxon>metagenomes</taxon>
        <taxon>ecological metagenomes</taxon>
    </lineage>
</organism>
<dbReference type="EMBL" id="VSSQ01117107">
    <property type="protein sequence ID" value="MPN51712.1"/>
    <property type="molecule type" value="Genomic_DNA"/>
</dbReference>
<dbReference type="PROSITE" id="PS51350">
    <property type="entry name" value="PTS_HPR_DOM"/>
    <property type="match status" value="1"/>
</dbReference>
<dbReference type="Pfam" id="PF00381">
    <property type="entry name" value="PTS-HPr"/>
    <property type="match status" value="1"/>
</dbReference>
<dbReference type="AlphaFoldDB" id="A0A645ILJ8"/>
<dbReference type="PANTHER" id="PTHR33705:SF5">
    <property type="entry name" value="HPR-LIKE PROTEIN CRH"/>
    <property type="match status" value="1"/>
</dbReference>
<proteinExistence type="predicted"/>
<name>A0A645ILJ8_9ZZZZ</name>
<dbReference type="InterPro" id="IPR035895">
    <property type="entry name" value="HPr-like_sf"/>
</dbReference>
<dbReference type="PROSITE" id="PS00589">
    <property type="entry name" value="PTS_HPR_SER"/>
    <property type="match status" value="1"/>
</dbReference>
<accession>A0A645ILJ8</accession>
<dbReference type="PANTHER" id="PTHR33705">
    <property type="entry name" value="PHOSPHOCARRIER PROTEIN HPR"/>
    <property type="match status" value="1"/>
</dbReference>
<evidence type="ECO:0000313" key="2">
    <source>
        <dbReference type="EMBL" id="MPN51712.1"/>
    </source>
</evidence>
<dbReference type="NCBIfam" id="TIGR01003">
    <property type="entry name" value="PTS_HPr_family"/>
    <property type="match status" value="1"/>
</dbReference>
<evidence type="ECO:0000259" key="1">
    <source>
        <dbReference type="PROSITE" id="PS51350"/>
    </source>
</evidence>
<dbReference type="InterPro" id="IPR050399">
    <property type="entry name" value="HPr"/>
</dbReference>
<dbReference type="InterPro" id="IPR002114">
    <property type="entry name" value="PTS_HPr_Ser_P_site"/>
</dbReference>
<protein>
    <submittedName>
        <fullName evidence="2">Phosphocarrier protein HPr</fullName>
    </submittedName>
</protein>
<feature type="domain" description="HPr" evidence="1">
    <location>
        <begin position="1"/>
        <end position="80"/>
    </location>
</feature>
<reference evidence="2" key="1">
    <citation type="submission" date="2019-08" db="EMBL/GenBank/DDBJ databases">
        <authorList>
            <person name="Kucharzyk K."/>
            <person name="Murdoch R.W."/>
            <person name="Higgins S."/>
            <person name="Loffler F."/>
        </authorList>
    </citation>
    <scope>NUCLEOTIDE SEQUENCE</scope>
</reference>
<sequence length="80" mass="8443">MANKTITVKKALDTRQAALFVQTASKFKSNVKISIDEKMVNAKSLMCIISLGIAEGINATISAEGEDAELAVDEVAAVLC</sequence>
<comment type="caution">
    <text evidence="2">The sequence shown here is derived from an EMBL/GenBank/DDBJ whole genome shotgun (WGS) entry which is preliminary data.</text>
</comment>
<dbReference type="CDD" id="cd00367">
    <property type="entry name" value="PTS-HPr_like"/>
    <property type="match status" value="1"/>
</dbReference>
<dbReference type="SUPFAM" id="SSF55594">
    <property type="entry name" value="HPr-like"/>
    <property type="match status" value="1"/>
</dbReference>
<dbReference type="Gene3D" id="3.30.1340.10">
    <property type="entry name" value="HPr-like"/>
    <property type="match status" value="1"/>
</dbReference>